<organism evidence="3 4">
    <name type="scientific">Candidatus Raskinella chloraquaticus</name>
    <dbReference type="NCBI Taxonomy" id="1951219"/>
    <lineage>
        <taxon>Bacteria</taxon>
        <taxon>Pseudomonadati</taxon>
        <taxon>Pseudomonadota</taxon>
        <taxon>Alphaproteobacteria</taxon>
        <taxon>Hyphomicrobiales</taxon>
        <taxon>Phreatobacteraceae</taxon>
        <taxon>Candidatus Raskinella</taxon>
    </lineage>
</organism>
<feature type="domain" description="Anti-sigma factor NepR" evidence="2">
    <location>
        <begin position="51"/>
        <end position="85"/>
    </location>
</feature>
<name>A0A1W9HQD1_9HYPH</name>
<evidence type="ECO:0000256" key="1">
    <source>
        <dbReference type="SAM" id="MobiDB-lite"/>
    </source>
</evidence>
<gene>
    <name evidence="3" type="ORF">A4S15_02575</name>
</gene>
<dbReference type="Pfam" id="PF18557">
    <property type="entry name" value="NepR"/>
    <property type="match status" value="1"/>
</dbReference>
<dbReference type="STRING" id="1827387.A4S15_02575"/>
<dbReference type="InterPro" id="IPR041649">
    <property type="entry name" value="NepR"/>
</dbReference>
<evidence type="ECO:0000313" key="3">
    <source>
        <dbReference type="EMBL" id="OQW49626.1"/>
    </source>
</evidence>
<accession>A0A1W9HQD1</accession>
<comment type="caution">
    <text evidence="3">The sequence shown here is derived from an EMBL/GenBank/DDBJ whole genome shotgun (WGS) entry which is preliminary data.</text>
</comment>
<evidence type="ECO:0000259" key="2">
    <source>
        <dbReference type="Pfam" id="PF18557"/>
    </source>
</evidence>
<sequence length="90" mass="9999">MNEVKRALIIFADAVLRDLEMMSDKEKDSSMHTSTAFGDDHRTGTLDPKVQDAIGRGLKAHFDDLVSAPIPDRFLALLAELEAKEQSNDQ</sequence>
<dbReference type="EMBL" id="LWDL01000031">
    <property type="protein sequence ID" value="OQW49626.1"/>
    <property type="molecule type" value="Genomic_DNA"/>
</dbReference>
<dbReference type="RefSeq" id="WP_376799834.1">
    <property type="nucleotide sequence ID" value="NZ_DBNB01000008.1"/>
</dbReference>
<proteinExistence type="predicted"/>
<dbReference type="AlphaFoldDB" id="A0A1W9HQD1"/>
<dbReference type="Proteomes" id="UP000192872">
    <property type="component" value="Unassembled WGS sequence"/>
</dbReference>
<protein>
    <recommendedName>
        <fullName evidence="2">Anti-sigma factor NepR domain-containing protein</fullName>
    </recommendedName>
</protein>
<feature type="region of interest" description="Disordered" evidence="1">
    <location>
        <begin position="24"/>
        <end position="48"/>
    </location>
</feature>
<reference evidence="3 4" key="1">
    <citation type="journal article" date="2017" name="Water Res.">
        <title>Comammox in drinking water systems.</title>
        <authorList>
            <person name="Wang Y."/>
            <person name="Ma L."/>
            <person name="Mao Y."/>
            <person name="Jiang X."/>
            <person name="Xia Y."/>
            <person name="Yu K."/>
            <person name="Li B."/>
            <person name="Zhang T."/>
        </authorList>
    </citation>
    <scope>NUCLEOTIDE SEQUENCE [LARGE SCALE GENOMIC DNA]</scope>
    <source>
        <strain evidence="3">SG_bin8</strain>
    </source>
</reference>
<evidence type="ECO:0000313" key="4">
    <source>
        <dbReference type="Proteomes" id="UP000192872"/>
    </source>
</evidence>